<gene>
    <name evidence="1" type="ORF">OCTVUL_1B011687</name>
</gene>
<dbReference type="PANTHER" id="PTHR33539">
    <property type="entry name" value="UPF0764 PROTEIN C16ORF89"/>
    <property type="match status" value="1"/>
</dbReference>
<sequence>MLITTSSLTMKPCCCKATRQQIQMYLPVLFLVALTATLCLGEPQLPSTGLETLPTDRLTSMLVRTLDSLRRAMEFFGRVHRSVNLDAIIGTRMVADQFTVLLNRQLNATDPLHELTDYTYLIENIQNLAEDISDKSIQYVAHNDPPYFKKIGQLLKKRFWEINHRTRDLNMDLVAPFHTNEEHLREEASDNCIAEFFGTRVGATRSCDISDQCWTSMTGPGYIGYSLSHELFYLQIGQQFGCLKELEAKAARHSQPSLDTLAEGFCSEMLLEANSFADNGLSPATNDLFMEQIGLCGMQGYHQFMKPDWLEHILSWQSPNGCYRSWPLEYITQGRQRRKKREEKVLDNGCMCHRTTVASVALSQYTRYLLETLAKRISLPALLLTKPVW</sequence>
<name>A0AA36FIM2_OCTVU</name>
<dbReference type="EMBL" id="OX597834">
    <property type="protein sequence ID" value="CAI9738424.1"/>
    <property type="molecule type" value="Genomic_DNA"/>
</dbReference>
<dbReference type="GO" id="GO:0016020">
    <property type="term" value="C:membrane"/>
    <property type="evidence" value="ECO:0007669"/>
    <property type="project" value="TreeGrafter"/>
</dbReference>
<accession>A0AA36FIM2</accession>
<dbReference type="Pfam" id="PF15882">
    <property type="entry name" value="DUF4735"/>
    <property type="match status" value="1"/>
</dbReference>
<evidence type="ECO:0000313" key="2">
    <source>
        <dbReference type="Proteomes" id="UP001162480"/>
    </source>
</evidence>
<dbReference type="GO" id="GO:0005829">
    <property type="term" value="C:cytosol"/>
    <property type="evidence" value="ECO:0007669"/>
    <property type="project" value="TreeGrafter"/>
</dbReference>
<dbReference type="AlphaFoldDB" id="A0AA36FIM2"/>
<protein>
    <submittedName>
        <fullName evidence="1">Uncharacterized protein</fullName>
    </submittedName>
</protein>
<proteinExistence type="predicted"/>
<organism evidence="1 2">
    <name type="scientific">Octopus vulgaris</name>
    <name type="common">Common octopus</name>
    <dbReference type="NCBI Taxonomy" id="6645"/>
    <lineage>
        <taxon>Eukaryota</taxon>
        <taxon>Metazoa</taxon>
        <taxon>Spiralia</taxon>
        <taxon>Lophotrochozoa</taxon>
        <taxon>Mollusca</taxon>
        <taxon>Cephalopoda</taxon>
        <taxon>Coleoidea</taxon>
        <taxon>Octopodiformes</taxon>
        <taxon>Octopoda</taxon>
        <taxon>Incirrata</taxon>
        <taxon>Octopodidae</taxon>
        <taxon>Octopus</taxon>
    </lineage>
</organism>
<reference evidence="1" key="1">
    <citation type="submission" date="2023-08" db="EMBL/GenBank/DDBJ databases">
        <authorList>
            <person name="Alioto T."/>
            <person name="Alioto T."/>
            <person name="Gomez Garrido J."/>
        </authorList>
    </citation>
    <scope>NUCLEOTIDE SEQUENCE</scope>
</reference>
<evidence type="ECO:0000313" key="1">
    <source>
        <dbReference type="EMBL" id="CAI9738424.1"/>
    </source>
</evidence>
<dbReference type="Proteomes" id="UP001162480">
    <property type="component" value="Chromosome 21"/>
</dbReference>
<dbReference type="PANTHER" id="PTHR33539:SF1">
    <property type="entry name" value="UPF0764 PROTEIN C16ORF89"/>
    <property type="match status" value="1"/>
</dbReference>
<dbReference type="InterPro" id="IPR031751">
    <property type="entry name" value="DUF4735"/>
</dbReference>
<keyword evidence="2" id="KW-1185">Reference proteome</keyword>